<dbReference type="AlphaFoldDB" id="A0A0C4WXU4"/>
<evidence type="ECO:0000313" key="2">
    <source>
        <dbReference type="EMBL" id="AJE23777.1"/>
    </source>
</evidence>
<dbReference type="Gene3D" id="3.30.70.100">
    <property type="match status" value="1"/>
</dbReference>
<dbReference type="Pfam" id="PF03992">
    <property type="entry name" value="ABM"/>
    <property type="match status" value="1"/>
</dbReference>
<accession>A0A0C4WXU4</accession>
<dbReference type="GO" id="GO:0004497">
    <property type="term" value="F:monooxygenase activity"/>
    <property type="evidence" value="ECO:0007669"/>
    <property type="project" value="UniProtKB-KW"/>
</dbReference>
<reference evidence="2 3" key="1">
    <citation type="journal article" date="2015" name="PLoS ONE">
        <title>Azotobacter Genomes: The Genome of Azotobacter chroococcum NCIMB 8003 (ATCC 4412).</title>
        <authorList>
            <person name="Robson R.L."/>
            <person name="Jones R."/>
            <person name="Robson R.M."/>
            <person name="Schwartz A."/>
            <person name="Richardson T.H."/>
        </authorList>
    </citation>
    <scope>NUCLEOTIDE SEQUENCE [LARGE SCALE GENOMIC DNA]</scope>
    <source>
        <strain evidence="2 3">NCIMB 8003</strain>
        <plasmid evidence="3">Plasmid pAcX50f</plasmid>
    </source>
</reference>
<dbReference type="PROSITE" id="PS51725">
    <property type="entry name" value="ABM"/>
    <property type="match status" value="1"/>
</dbReference>
<gene>
    <name evidence="2" type="ORF">Achr_f820</name>
</gene>
<dbReference type="HOGENOM" id="CLU_131496_11_1_6"/>
<dbReference type="EMBL" id="CP010421">
    <property type="protein sequence ID" value="AJE23777.1"/>
    <property type="molecule type" value="Genomic_DNA"/>
</dbReference>
<geneLocation type="plasmid" evidence="2 3">
    <name>pAcX50f</name>
</geneLocation>
<dbReference type="Proteomes" id="UP000068210">
    <property type="component" value="Plasmid pAcX50f"/>
</dbReference>
<keyword evidence="2" id="KW-0614">Plasmid</keyword>
<evidence type="ECO:0000313" key="3">
    <source>
        <dbReference type="Proteomes" id="UP000068210"/>
    </source>
</evidence>
<name>A0A0C4WXU4_9GAMM</name>
<dbReference type="KEGG" id="acx:Achr_f820"/>
<proteinExistence type="predicted"/>
<dbReference type="RefSeq" id="WP_040107331.1">
    <property type="nucleotide sequence ID" value="NZ_CP010421.1"/>
</dbReference>
<evidence type="ECO:0000259" key="1">
    <source>
        <dbReference type="PROSITE" id="PS51725"/>
    </source>
</evidence>
<dbReference type="InterPro" id="IPR050744">
    <property type="entry name" value="AI-2_Isomerase_LsrG"/>
</dbReference>
<keyword evidence="2" id="KW-0503">Monooxygenase</keyword>
<dbReference type="PANTHER" id="PTHR33336">
    <property type="entry name" value="QUINOL MONOOXYGENASE YGIN-RELATED"/>
    <property type="match status" value="1"/>
</dbReference>
<organism evidence="2 3">
    <name type="scientific">Azotobacter chroococcum NCIMB 8003</name>
    <dbReference type="NCBI Taxonomy" id="1328314"/>
    <lineage>
        <taxon>Bacteria</taxon>
        <taxon>Pseudomonadati</taxon>
        <taxon>Pseudomonadota</taxon>
        <taxon>Gammaproteobacteria</taxon>
        <taxon>Pseudomonadales</taxon>
        <taxon>Pseudomonadaceae</taxon>
        <taxon>Azotobacter</taxon>
    </lineage>
</organism>
<dbReference type="GeneID" id="61933249"/>
<dbReference type="GO" id="GO:0005829">
    <property type="term" value="C:cytosol"/>
    <property type="evidence" value="ECO:0007669"/>
    <property type="project" value="TreeGrafter"/>
</dbReference>
<dbReference type="InterPro" id="IPR011008">
    <property type="entry name" value="Dimeric_a/b-barrel"/>
</dbReference>
<sequence length="97" mass="10863">MSSPLVVVALVQAKPGHETALVKAQAELVAIARVQPGCLSYELHESISEPGKVVFFERWRDRVSWERHMRSPHMDAFRANAGHLIGAFELLHLHQVA</sequence>
<protein>
    <submittedName>
        <fullName evidence="2">Antibiotic biosynthesis monooxygenase</fullName>
    </submittedName>
</protein>
<dbReference type="InterPro" id="IPR007138">
    <property type="entry name" value="ABM_dom"/>
</dbReference>
<keyword evidence="3" id="KW-1185">Reference proteome</keyword>
<dbReference type="SUPFAM" id="SSF54909">
    <property type="entry name" value="Dimeric alpha+beta barrel"/>
    <property type="match status" value="1"/>
</dbReference>
<keyword evidence="2" id="KW-0560">Oxidoreductase</keyword>
<feature type="domain" description="ABM" evidence="1">
    <location>
        <begin position="5"/>
        <end position="93"/>
    </location>
</feature>
<dbReference type="PANTHER" id="PTHR33336:SF3">
    <property type="entry name" value="ABM DOMAIN-CONTAINING PROTEIN"/>
    <property type="match status" value="1"/>
</dbReference>